<protein>
    <submittedName>
        <fullName evidence="1">Uncharacterized protein</fullName>
    </submittedName>
</protein>
<comment type="caution">
    <text evidence="1">The sequence shown here is derived from an EMBL/GenBank/DDBJ whole genome shotgun (WGS) entry which is preliminary data.</text>
</comment>
<name>A0AA40B8H5_9PEZI</name>
<proteinExistence type="predicted"/>
<dbReference type="AlphaFoldDB" id="A0AA40B8H5"/>
<dbReference type="EMBL" id="JAUKUA010000001">
    <property type="protein sequence ID" value="KAK0729458.1"/>
    <property type="molecule type" value="Genomic_DNA"/>
</dbReference>
<dbReference type="Proteomes" id="UP001172102">
    <property type="component" value="Unassembled WGS sequence"/>
</dbReference>
<evidence type="ECO:0000313" key="2">
    <source>
        <dbReference type="Proteomes" id="UP001172102"/>
    </source>
</evidence>
<keyword evidence="2" id="KW-1185">Reference proteome</keyword>
<accession>A0AA40B8H5</accession>
<organism evidence="1 2">
    <name type="scientific">Lasiosphaeris hirsuta</name>
    <dbReference type="NCBI Taxonomy" id="260670"/>
    <lineage>
        <taxon>Eukaryota</taxon>
        <taxon>Fungi</taxon>
        <taxon>Dikarya</taxon>
        <taxon>Ascomycota</taxon>
        <taxon>Pezizomycotina</taxon>
        <taxon>Sordariomycetes</taxon>
        <taxon>Sordariomycetidae</taxon>
        <taxon>Sordariales</taxon>
        <taxon>Lasiosphaeriaceae</taxon>
        <taxon>Lasiosphaeris</taxon>
    </lineage>
</organism>
<reference evidence="1" key="1">
    <citation type="submission" date="2023-06" db="EMBL/GenBank/DDBJ databases">
        <title>Genome-scale phylogeny and comparative genomics of the fungal order Sordariales.</title>
        <authorList>
            <consortium name="Lawrence Berkeley National Laboratory"/>
            <person name="Hensen N."/>
            <person name="Bonometti L."/>
            <person name="Westerberg I."/>
            <person name="Brannstrom I.O."/>
            <person name="Guillou S."/>
            <person name="Cros-Aarteil S."/>
            <person name="Calhoun S."/>
            <person name="Haridas S."/>
            <person name="Kuo A."/>
            <person name="Mondo S."/>
            <person name="Pangilinan J."/>
            <person name="Riley R."/>
            <person name="Labutti K."/>
            <person name="Andreopoulos B."/>
            <person name="Lipzen A."/>
            <person name="Chen C."/>
            <person name="Yanf M."/>
            <person name="Daum C."/>
            <person name="Ng V."/>
            <person name="Clum A."/>
            <person name="Steindorff A."/>
            <person name="Ohm R."/>
            <person name="Martin F."/>
            <person name="Silar P."/>
            <person name="Natvig D."/>
            <person name="Lalanne C."/>
            <person name="Gautier V."/>
            <person name="Ament-Velasquez S.L."/>
            <person name="Kruys A."/>
            <person name="Hutchinson M.I."/>
            <person name="Powell A.J."/>
            <person name="Barry K."/>
            <person name="Miller A.N."/>
            <person name="Grigoriev I.V."/>
            <person name="Debuchy R."/>
            <person name="Gladieux P."/>
            <person name="Thoren M.H."/>
            <person name="Johannesson H."/>
        </authorList>
    </citation>
    <scope>NUCLEOTIDE SEQUENCE</scope>
    <source>
        <strain evidence="1">SMH4607-1</strain>
    </source>
</reference>
<gene>
    <name evidence="1" type="ORF">B0H67DRAFT_638073</name>
</gene>
<evidence type="ECO:0000313" key="1">
    <source>
        <dbReference type="EMBL" id="KAK0729458.1"/>
    </source>
</evidence>
<sequence length="149" mass="16904">MLSVAAGLDFLAKIPLYEREKPYHVLPSAERKLSQDLEAALTNVQWEATRLTIQDTRDHPPFELENFQSKHDYLDEVAKFLKGFLTPQPELIISLDCKIRKSIPFGAGMYNVNDPLMVEGIPVGVHVFINVGHILNYSLDIMPEITREA</sequence>